<comment type="caution">
    <text evidence="7">The sequence shown here is derived from an EMBL/GenBank/DDBJ whole genome shotgun (WGS) entry which is preliminary data.</text>
</comment>
<dbReference type="PANTHER" id="PTHR31234">
    <property type="entry name" value="LATE EMBRYOGENESIS ABUNDANT (LEA) HYDROXYPROLINE-RICH GLYCOPROTEIN FAMILY"/>
    <property type="match status" value="1"/>
</dbReference>
<evidence type="ECO:0000256" key="3">
    <source>
        <dbReference type="ARBA" id="ARBA00022989"/>
    </source>
</evidence>
<evidence type="ECO:0000313" key="7">
    <source>
        <dbReference type="EMBL" id="ORX90778.1"/>
    </source>
</evidence>
<evidence type="ECO:0000256" key="1">
    <source>
        <dbReference type="ARBA" id="ARBA00004167"/>
    </source>
</evidence>
<sequence>MSHINNPAKKGFQTLRDEEGQYENQYQNYHTQQTRGYSDYAYNQQQYEVSPPSEKAKKRRCCCCCCQSRASKISCCIILLLILAGIGVAAYFCWPRGVPKVEFQDAKFTDINGVQNQLSSFTRLQDINVKIPVNLNLYVENPNLIGIKMKNITVVGKYHVGNQDVNVGNGALLQPVSFKAKGTTNFTLPFTLVYNATEQGSSQALLDLFGKCGFLSNVAKEKINIKYEATLDISLISWLGIKPTISNTVSLDCPIDPSTLPNIKTAIDGILGGK</sequence>
<dbReference type="InParanoid" id="A0A1Y1XYF2"/>
<evidence type="ECO:0000256" key="2">
    <source>
        <dbReference type="ARBA" id="ARBA00022692"/>
    </source>
</evidence>
<dbReference type="STRING" id="1314790.A0A1Y1XYF2"/>
<proteinExistence type="predicted"/>
<gene>
    <name evidence="7" type="ORF">K493DRAFT_317731</name>
</gene>
<dbReference type="AlphaFoldDB" id="A0A1Y1XYF2"/>
<dbReference type="Gene3D" id="2.60.40.1820">
    <property type="match status" value="1"/>
</dbReference>
<dbReference type="PANTHER" id="PTHR31234:SF2">
    <property type="entry name" value="OS05G0199100 PROTEIN"/>
    <property type="match status" value="1"/>
</dbReference>
<keyword evidence="8" id="KW-1185">Reference proteome</keyword>
<evidence type="ECO:0000259" key="6">
    <source>
        <dbReference type="Pfam" id="PF03168"/>
    </source>
</evidence>
<dbReference type="Proteomes" id="UP000193498">
    <property type="component" value="Unassembled WGS sequence"/>
</dbReference>
<feature type="domain" description="Late embryogenesis abundant protein LEA-2 subgroup" evidence="6">
    <location>
        <begin position="137"/>
        <end position="218"/>
    </location>
</feature>
<dbReference type="GO" id="GO:0098542">
    <property type="term" value="P:defense response to other organism"/>
    <property type="evidence" value="ECO:0007669"/>
    <property type="project" value="InterPro"/>
</dbReference>
<accession>A0A1Y1XYF2</accession>
<comment type="subcellular location">
    <subcellularLocation>
        <location evidence="1">Membrane</location>
        <topology evidence="1">Single-pass membrane protein</topology>
    </subcellularLocation>
</comment>
<reference evidence="7 8" key="1">
    <citation type="submission" date="2016-07" db="EMBL/GenBank/DDBJ databases">
        <title>Pervasive Adenine N6-methylation of Active Genes in Fungi.</title>
        <authorList>
            <consortium name="DOE Joint Genome Institute"/>
            <person name="Mondo S.J."/>
            <person name="Dannebaum R.O."/>
            <person name="Kuo R.C."/>
            <person name="Labutti K."/>
            <person name="Haridas S."/>
            <person name="Kuo A."/>
            <person name="Salamov A."/>
            <person name="Ahrendt S.R."/>
            <person name="Lipzen A."/>
            <person name="Sullivan W."/>
            <person name="Andreopoulos W.B."/>
            <person name="Clum A."/>
            <person name="Lindquist E."/>
            <person name="Daum C."/>
            <person name="Ramamoorthy G.K."/>
            <person name="Gryganskyi A."/>
            <person name="Culley D."/>
            <person name="Magnuson J.K."/>
            <person name="James T.Y."/>
            <person name="O'Malley M.A."/>
            <person name="Stajich J.E."/>
            <person name="Spatafora J.W."/>
            <person name="Visel A."/>
            <person name="Grigoriev I.V."/>
        </authorList>
    </citation>
    <scope>NUCLEOTIDE SEQUENCE [LARGE SCALE GENOMIC DNA]</scope>
    <source>
        <strain evidence="7 8">CBS 931.73</strain>
    </source>
</reference>
<dbReference type="InterPro" id="IPR004864">
    <property type="entry name" value="LEA_2"/>
</dbReference>
<keyword evidence="3 5" id="KW-1133">Transmembrane helix</keyword>
<dbReference type="GO" id="GO:0016020">
    <property type="term" value="C:membrane"/>
    <property type="evidence" value="ECO:0007669"/>
    <property type="project" value="UniProtKB-SubCell"/>
</dbReference>
<evidence type="ECO:0000313" key="8">
    <source>
        <dbReference type="Proteomes" id="UP000193498"/>
    </source>
</evidence>
<keyword evidence="2 5" id="KW-0812">Transmembrane</keyword>
<dbReference type="SUPFAM" id="SSF117070">
    <property type="entry name" value="LEA14-like"/>
    <property type="match status" value="1"/>
</dbReference>
<evidence type="ECO:0000256" key="4">
    <source>
        <dbReference type="ARBA" id="ARBA00023136"/>
    </source>
</evidence>
<dbReference type="EMBL" id="MCFE01000360">
    <property type="protein sequence ID" value="ORX90778.1"/>
    <property type="molecule type" value="Genomic_DNA"/>
</dbReference>
<dbReference type="OrthoDB" id="20273at2759"/>
<name>A0A1Y1XYF2_9FUNG</name>
<keyword evidence="4 5" id="KW-0472">Membrane</keyword>
<dbReference type="Pfam" id="PF03168">
    <property type="entry name" value="LEA_2"/>
    <property type="match status" value="1"/>
</dbReference>
<protein>
    <recommendedName>
        <fullName evidence="6">Late embryogenesis abundant protein LEA-2 subgroup domain-containing protein</fullName>
    </recommendedName>
</protein>
<dbReference type="InterPro" id="IPR044839">
    <property type="entry name" value="NDR1-like"/>
</dbReference>
<feature type="transmembrane region" description="Helical" evidence="5">
    <location>
        <begin position="70"/>
        <end position="94"/>
    </location>
</feature>
<evidence type="ECO:0000256" key="5">
    <source>
        <dbReference type="SAM" id="Phobius"/>
    </source>
</evidence>
<organism evidence="7 8">
    <name type="scientific">Basidiobolus meristosporus CBS 931.73</name>
    <dbReference type="NCBI Taxonomy" id="1314790"/>
    <lineage>
        <taxon>Eukaryota</taxon>
        <taxon>Fungi</taxon>
        <taxon>Fungi incertae sedis</taxon>
        <taxon>Zoopagomycota</taxon>
        <taxon>Entomophthoromycotina</taxon>
        <taxon>Basidiobolomycetes</taxon>
        <taxon>Basidiobolales</taxon>
        <taxon>Basidiobolaceae</taxon>
        <taxon>Basidiobolus</taxon>
    </lineage>
</organism>